<dbReference type="SUPFAM" id="SSF55729">
    <property type="entry name" value="Acyl-CoA N-acyltransferases (Nat)"/>
    <property type="match status" value="1"/>
</dbReference>
<keyword evidence="2" id="KW-0808">Transferase</keyword>
<reference evidence="2 3" key="1">
    <citation type="submission" date="2019-11" db="EMBL/GenBank/DDBJ databases">
        <title>Genome of Strain BIT-d1.</title>
        <authorList>
            <person name="Yang Y."/>
        </authorList>
    </citation>
    <scope>NUCLEOTIDE SEQUENCE [LARGE SCALE GENOMIC DNA]</scope>
    <source>
        <strain evidence="2 3">BIT-d1</strain>
    </source>
</reference>
<name>A0A6I3LH53_9FLAO</name>
<dbReference type="CDD" id="cd04301">
    <property type="entry name" value="NAT_SF"/>
    <property type="match status" value="1"/>
</dbReference>
<keyword evidence="3" id="KW-1185">Reference proteome</keyword>
<dbReference type="InterPro" id="IPR016181">
    <property type="entry name" value="Acyl_CoA_acyltransferase"/>
</dbReference>
<gene>
    <name evidence="2" type="ORF">GJV76_06685</name>
</gene>
<comment type="caution">
    <text evidence="2">The sequence shown here is derived from an EMBL/GenBank/DDBJ whole genome shotgun (WGS) entry which is preliminary data.</text>
</comment>
<sequence length="148" mass="17761">MNFKIRKANLEDLQELSQLFNEYRVFYRQVSNLERSMEFIKNRLLNNESDVFIALVEDKVVGFVQLYKLFHYIKLEKQWLLSDLYVQPEYRGKGISIGLIDRSKEWCIETGACGLMLETEKTNHIGNTLYPKCGFLHDEGHNYYHWWR</sequence>
<feature type="domain" description="N-acetyltransferase" evidence="1">
    <location>
        <begin position="3"/>
        <end position="148"/>
    </location>
</feature>
<dbReference type="Proteomes" id="UP000438760">
    <property type="component" value="Unassembled WGS sequence"/>
</dbReference>
<dbReference type="Gene3D" id="3.40.630.30">
    <property type="match status" value="1"/>
</dbReference>
<accession>A0A6I3LH53</accession>
<dbReference type="PROSITE" id="PS51186">
    <property type="entry name" value="GNAT"/>
    <property type="match status" value="1"/>
</dbReference>
<evidence type="ECO:0000259" key="1">
    <source>
        <dbReference type="PROSITE" id="PS51186"/>
    </source>
</evidence>
<evidence type="ECO:0000313" key="2">
    <source>
        <dbReference type="EMBL" id="MTG97828.1"/>
    </source>
</evidence>
<proteinExistence type="predicted"/>
<organism evidence="2 3">
    <name type="scientific">Myroides albus</name>
    <dbReference type="NCBI Taxonomy" id="2562892"/>
    <lineage>
        <taxon>Bacteria</taxon>
        <taxon>Pseudomonadati</taxon>
        <taxon>Bacteroidota</taxon>
        <taxon>Flavobacteriia</taxon>
        <taxon>Flavobacteriales</taxon>
        <taxon>Flavobacteriaceae</taxon>
        <taxon>Myroides</taxon>
    </lineage>
</organism>
<dbReference type="PANTHER" id="PTHR43072">
    <property type="entry name" value="N-ACETYLTRANSFERASE"/>
    <property type="match status" value="1"/>
</dbReference>
<dbReference type="Pfam" id="PF00583">
    <property type="entry name" value="Acetyltransf_1"/>
    <property type="match status" value="1"/>
</dbReference>
<dbReference type="EMBL" id="WMJX01000010">
    <property type="protein sequence ID" value="MTG97828.1"/>
    <property type="molecule type" value="Genomic_DNA"/>
</dbReference>
<evidence type="ECO:0000313" key="3">
    <source>
        <dbReference type="Proteomes" id="UP000438760"/>
    </source>
</evidence>
<dbReference type="GO" id="GO:0016747">
    <property type="term" value="F:acyltransferase activity, transferring groups other than amino-acyl groups"/>
    <property type="evidence" value="ECO:0007669"/>
    <property type="project" value="InterPro"/>
</dbReference>
<dbReference type="AlphaFoldDB" id="A0A6I3LH53"/>
<dbReference type="OrthoDB" id="9792929at2"/>
<dbReference type="RefSeq" id="WP_155091869.1">
    <property type="nucleotide sequence ID" value="NZ_CP102754.1"/>
</dbReference>
<dbReference type="PANTHER" id="PTHR43072:SF60">
    <property type="entry name" value="L-2,4-DIAMINOBUTYRIC ACID ACETYLTRANSFERASE"/>
    <property type="match status" value="1"/>
</dbReference>
<dbReference type="InterPro" id="IPR000182">
    <property type="entry name" value="GNAT_dom"/>
</dbReference>
<protein>
    <submittedName>
        <fullName evidence="2">GNAT family N-acetyltransferase</fullName>
    </submittedName>
</protein>